<keyword evidence="4 6" id="KW-0289">Folate biosynthesis</keyword>
<comment type="function">
    <text evidence="6">Catalyzes the conversion of 7,8-dihydroneopterin to 6-hydroxymethyl-7,8-dihydropterin.</text>
</comment>
<dbReference type="NCBIfam" id="TIGR00526">
    <property type="entry name" value="folB_dom"/>
    <property type="match status" value="1"/>
</dbReference>
<dbReference type="AlphaFoldDB" id="A0A8I0EVS7"/>
<dbReference type="Gene3D" id="3.30.1130.10">
    <property type="match status" value="1"/>
</dbReference>
<accession>A0A8I0EVS7</accession>
<gene>
    <name evidence="8" type="primary">folB</name>
    <name evidence="8" type="ORF">IBG24_07055</name>
</gene>
<dbReference type="GO" id="GO:0004150">
    <property type="term" value="F:dihydroneopterin aldolase activity"/>
    <property type="evidence" value="ECO:0007669"/>
    <property type="project" value="UniProtKB-UniRule"/>
</dbReference>
<keyword evidence="5 6" id="KW-0456">Lyase</keyword>
<dbReference type="FunFam" id="3.30.1130.10:FF:000003">
    <property type="entry name" value="7,8-dihydroneopterin aldolase"/>
    <property type="match status" value="1"/>
</dbReference>
<feature type="domain" description="Dihydroneopterin aldolase/epimerase" evidence="7">
    <location>
        <begin position="10"/>
        <end position="122"/>
    </location>
</feature>
<dbReference type="Proteomes" id="UP000620591">
    <property type="component" value="Unassembled WGS sequence"/>
</dbReference>
<evidence type="ECO:0000259" key="7">
    <source>
        <dbReference type="SMART" id="SM00905"/>
    </source>
</evidence>
<dbReference type="InterPro" id="IPR006156">
    <property type="entry name" value="Dihydroneopterin_aldolase"/>
</dbReference>
<evidence type="ECO:0000313" key="9">
    <source>
        <dbReference type="Proteomes" id="UP000620591"/>
    </source>
</evidence>
<reference evidence="8" key="1">
    <citation type="submission" date="2020-09" db="EMBL/GenBank/DDBJ databases">
        <title>Novel species in genus Aeromicrobium.</title>
        <authorList>
            <person name="Zhang G."/>
        </authorList>
    </citation>
    <scope>NUCLEOTIDE SEQUENCE</scope>
    <source>
        <strain evidence="8">Zg-636</strain>
    </source>
</reference>
<protein>
    <recommendedName>
        <fullName evidence="6">7,8-dihydroneopterin aldolase</fullName>
        <ecNumber evidence="6">4.1.2.25</ecNumber>
    </recommendedName>
</protein>
<dbReference type="Pfam" id="PF02152">
    <property type="entry name" value="FolB"/>
    <property type="match status" value="1"/>
</dbReference>
<dbReference type="RefSeq" id="WP_187769094.1">
    <property type="nucleotide sequence ID" value="NZ_JACTVM010000002.1"/>
</dbReference>
<dbReference type="SMART" id="SM00905">
    <property type="entry name" value="FolB"/>
    <property type="match status" value="1"/>
</dbReference>
<dbReference type="EC" id="4.1.2.25" evidence="6"/>
<comment type="catalytic activity">
    <reaction evidence="1 6">
        <text>7,8-dihydroneopterin = 6-hydroxymethyl-7,8-dihydropterin + glycolaldehyde</text>
        <dbReference type="Rhea" id="RHEA:10540"/>
        <dbReference type="ChEBI" id="CHEBI:17001"/>
        <dbReference type="ChEBI" id="CHEBI:17071"/>
        <dbReference type="ChEBI" id="CHEBI:44841"/>
        <dbReference type="EC" id="4.1.2.25"/>
    </reaction>
</comment>
<dbReference type="InterPro" id="IPR006157">
    <property type="entry name" value="FolB_dom"/>
</dbReference>
<evidence type="ECO:0000256" key="3">
    <source>
        <dbReference type="ARBA" id="ARBA00005708"/>
    </source>
</evidence>
<dbReference type="EMBL" id="JACTVM010000002">
    <property type="protein sequence ID" value="MBC9226067.1"/>
    <property type="molecule type" value="Genomic_DNA"/>
</dbReference>
<evidence type="ECO:0000256" key="4">
    <source>
        <dbReference type="ARBA" id="ARBA00022909"/>
    </source>
</evidence>
<dbReference type="PANTHER" id="PTHR42844:SF1">
    <property type="entry name" value="DIHYDRONEOPTERIN ALDOLASE 1-RELATED"/>
    <property type="match status" value="1"/>
</dbReference>
<dbReference type="UniPathway" id="UPA00077">
    <property type="reaction ID" value="UER00154"/>
</dbReference>
<evidence type="ECO:0000256" key="2">
    <source>
        <dbReference type="ARBA" id="ARBA00005013"/>
    </source>
</evidence>
<dbReference type="PANTHER" id="PTHR42844">
    <property type="entry name" value="DIHYDRONEOPTERIN ALDOLASE 1-RELATED"/>
    <property type="match status" value="1"/>
</dbReference>
<sequence>MSDQHPGDRIELRGLSAVGYHGVFDHERRDGQTFVVDIVLSVDLEPAATTGDLSRTVHYGELAEQVHAIITGDPVDLIETLALRIVSVCLGHEPVRWASVTVHKPEAPIEVAFTDVTVTMERSKL</sequence>
<evidence type="ECO:0000256" key="1">
    <source>
        <dbReference type="ARBA" id="ARBA00001353"/>
    </source>
</evidence>
<dbReference type="InterPro" id="IPR043133">
    <property type="entry name" value="GTP-CH-I_C/QueF"/>
</dbReference>
<dbReference type="GO" id="GO:0005737">
    <property type="term" value="C:cytoplasm"/>
    <property type="evidence" value="ECO:0007669"/>
    <property type="project" value="TreeGrafter"/>
</dbReference>
<dbReference type="CDD" id="cd00534">
    <property type="entry name" value="DHNA_DHNTPE"/>
    <property type="match status" value="1"/>
</dbReference>
<proteinExistence type="inferred from homology"/>
<name>A0A8I0EVS7_9ACTN</name>
<dbReference type="GO" id="GO:0046654">
    <property type="term" value="P:tetrahydrofolate biosynthetic process"/>
    <property type="evidence" value="ECO:0007669"/>
    <property type="project" value="UniProtKB-UniRule"/>
</dbReference>
<comment type="pathway">
    <text evidence="2 6">Cofactor biosynthesis; tetrahydrofolate biosynthesis; 2-amino-4-hydroxy-6-hydroxymethyl-7,8-dihydropteridine diphosphate from 7,8-dihydroneopterin triphosphate: step 3/4.</text>
</comment>
<evidence type="ECO:0000256" key="6">
    <source>
        <dbReference type="RuleBase" id="RU362079"/>
    </source>
</evidence>
<comment type="caution">
    <text evidence="8">The sequence shown here is derived from an EMBL/GenBank/DDBJ whole genome shotgun (WGS) entry which is preliminary data.</text>
</comment>
<dbReference type="GO" id="GO:0046656">
    <property type="term" value="P:folic acid biosynthetic process"/>
    <property type="evidence" value="ECO:0007669"/>
    <property type="project" value="UniProtKB-UniRule"/>
</dbReference>
<evidence type="ECO:0000256" key="5">
    <source>
        <dbReference type="ARBA" id="ARBA00023239"/>
    </source>
</evidence>
<evidence type="ECO:0000313" key="8">
    <source>
        <dbReference type="EMBL" id="MBC9226067.1"/>
    </source>
</evidence>
<dbReference type="SUPFAM" id="SSF55620">
    <property type="entry name" value="Tetrahydrobiopterin biosynthesis enzymes-like"/>
    <property type="match status" value="1"/>
</dbReference>
<comment type="similarity">
    <text evidence="3 6">Belongs to the DHNA family.</text>
</comment>
<dbReference type="NCBIfam" id="TIGR00525">
    <property type="entry name" value="folB"/>
    <property type="match status" value="1"/>
</dbReference>
<organism evidence="8 9">
    <name type="scientific">Aeromicrobium senzhongii</name>
    <dbReference type="NCBI Taxonomy" id="2663859"/>
    <lineage>
        <taxon>Bacteria</taxon>
        <taxon>Bacillati</taxon>
        <taxon>Actinomycetota</taxon>
        <taxon>Actinomycetes</taxon>
        <taxon>Propionibacteriales</taxon>
        <taxon>Nocardioidaceae</taxon>
        <taxon>Aeromicrobium</taxon>
    </lineage>
</organism>